<dbReference type="Gene3D" id="1.20.5.2650">
    <property type="match status" value="1"/>
</dbReference>
<name>A0A8K0AHK2_ANDGO</name>
<dbReference type="Proteomes" id="UP000799049">
    <property type="component" value="Unassembled WGS sequence"/>
</dbReference>
<dbReference type="GO" id="GO:0005840">
    <property type="term" value="C:ribosome"/>
    <property type="evidence" value="ECO:0007669"/>
    <property type="project" value="UniProtKB-KW"/>
</dbReference>
<keyword evidence="6" id="KW-1185">Reference proteome</keyword>
<evidence type="ECO:0000313" key="5">
    <source>
        <dbReference type="EMBL" id="KAF0852654.1"/>
    </source>
</evidence>
<comment type="caution">
    <text evidence="5">The sequence shown here is derived from an EMBL/GenBank/DDBJ whole genome shotgun (WGS) entry which is preliminary data.</text>
</comment>
<evidence type="ECO:0000256" key="3">
    <source>
        <dbReference type="ARBA" id="ARBA00023274"/>
    </source>
</evidence>
<dbReference type="PIRSF" id="PIRSF002129">
    <property type="entry name" value="Ribosom_S6_euk"/>
    <property type="match status" value="1"/>
</dbReference>
<dbReference type="GO" id="GO:1990904">
    <property type="term" value="C:ribonucleoprotein complex"/>
    <property type="evidence" value="ECO:0007669"/>
    <property type="project" value="UniProtKB-KW"/>
</dbReference>
<evidence type="ECO:0000256" key="4">
    <source>
        <dbReference type="PIRNR" id="PIRNR002129"/>
    </source>
</evidence>
<keyword evidence="3 4" id="KW-0687">Ribonucleoprotein</keyword>
<dbReference type="EMBL" id="VRVR01000022">
    <property type="protein sequence ID" value="KAF0852654.1"/>
    <property type="molecule type" value="Genomic_DNA"/>
</dbReference>
<dbReference type="InterPro" id="IPR001377">
    <property type="entry name" value="Ribosomal_eS6"/>
</dbReference>
<keyword evidence="2 4" id="KW-0689">Ribosomal protein</keyword>
<dbReference type="SMART" id="SM01405">
    <property type="entry name" value="Ribosomal_S6e"/>
    <property type="match status" value="1"/>
</dbReference>
<dbReference type="AlphaFoldDB" id="A0A8K0AHK2"/>
<dbReference type="InterPro" id="IPR014401">
    <property type="entry name" value="Ribosomal_eS6-like"/>
</dbReference>
<gene>
    <name evidence="5" type="ORF">ANDGO_06289</name>
</gene>
<dbReference type="PANTHER" id="PTHR11502">
    <property type="entry name" value="40S RIBOSOMAL PROTEIN S6"/>
    <property type="match status" value="1"/>
</dbReference>
<dbReference type="OrthoDB" id="10260596at2759"/>
<evidence type="ECO:0000256" key="1">
    <source>
        <dbReference type="ARBA" id="ARBA00009312"/>
    </source>
</evidence>
<dbReference type="GO" id="GO:0006412">
    <property type="term" value="P:translation"/>
    <property type="evidence" value="ECO:0007669"/>
    <property type="project" value="InterPro"/>
</dbReference>
<protein>
    <recommendedName>
        <fullName evidence="4">40S ribosomal protein S6</fullName>
    </recommendedName>
</protein>
<dbReference type="GO" id="GO:0003735">
    <property type="term" value="F:structural constituent of ribosome"/>
    <property type="evidence" value="ECO:0007669"/>
    <property type="project" value="InterPro"/>
</dbReference>
<organism evidence="5 6">
    <name type="scientific">Andalucia godoyi</name>
    <name type="common">Flagellate</name>
    <dbReference type="NCBI Taxonomy" id="505711"/>
    <lineage>
        <taxon>Eukaryota</taxon>
        <taxon>Discoba</taxon>
        <taxon>Jakobida</taxon>
        <taxon>Andalucina</taxon>
        <taxon>Andaluciidae</taxon>
        <taxon>Andalucia</taxon>
    </lineage>
</organism>
<accession>A0A8K0AHK2</accession>
<evidence type="ECO:0000256" key="2">
    <source>
        <dbReference type="ARBA" id="ARBA00022980"/>
    </source>
</evidence>
<sequence>MKLNFAYPATGAQKTIEVDDDKKLSHVYDKRIAQEVVLDFLGGEFTGYVAKITGGHDKQGFAMRQGVLAASRVSLLLPIGLGNRRGRKGERARKAVRGCIVAHDVAVLHLVIVKKGPSEISGLTDRVVPRRLGPKRASNIRKLFLLSKGDDVRKYVVKRTINKDGKTRPKIKAPKIQRLVTPQRLQHKRQIIAAKKQRHVRAAESAKAYADMLSNRKVQA</sequence>
<comment type="similarity">
    <text evidence="1 4">Belongs to the eukaryotic ribosomal protein eS6 family.</text>
</comment>
<evidence type="ECO:0000313" key="6">
    <source>
        <dbReference type="Proteomes" id="UP000799049"/>
    </source>
</evidence>
<reference evidence="5" key="1">
    <citation type="submission" date="2019-09" db="EMBL/GenBank/DDBJ databases">
        <title>The Mitochondrial Proteome of the Jakobid, Andalucia godoyi, a Protist With the Most Gene-Rich and Bacteria-Like Mitochondrial Genome.</title>
        <authorList>
            <person name="Gray M.W."/>
            <person name="Burger G."/>
            <person name="Derelle R."/>
            <person name="Klimes V."/>
            <person name="Leger M."/>
            <person name="Sarrasin M."/>
            <person name="Vlcek C."/>
            <person name="Roger A.J."/>
            <person name="Elias M."/>
            <person name="Lang B.F."/>
        </authorList>
    </citation>
    <scope>NUCLEOTIDE SEQUENCE</scope>
    <source>
        <strain evidence="5">And28</strain>
    </source>
</reference>
<proteinExistence type="inferred from homology"/>
<dbReference type="Pfam" id="PF01092">
    <property type="entry name" value="Ribosomal_S6e"/>
    <property type="match status" value="1"/>
</dbReference>